<dbReference type="SUPFAM" id="SSF109854">
    <property type="entry name" value="DinB/YfiT-like putative metalloenzymes"/>
    <property type="match status" value="1"/>
</dbReference>
<protein>
    <submittedName>
        <fullName evidence="2">DinB family protein</fullName>
    </submittedName>
</protein>
<accession>A0ABX1W1P2</accession>
<proteinExistence type="predicted"/>
<dbReference type="InterPro" id="IPR024775">
    <property type="entry name" value="DinB-like"/>
</dbReference>
<reference evidence="2 3" key="1">
    <citation type="submission" date="2020-05" db="EMBL/GenBank/DDBJ databases">
        <authorList>
            <person name="Khan S.A."/>
            <person name="Jeon C.O."/>
            <person name="Chun B.H."/>
        </authorList>
    </citation>
    <scope>NUCLEOTIDE SEQUENCE [LARGE SCALE GENOMIC DNA]</scope>
    <source>
        <strain evidence="2 3">S1162</strain>
    </source>
</reference>
<dbReference type="InterPro" id="IPR034660">
    <property type="entry name" value="DinB/YfiT-like"/>
</dbReference>
<comment type="caution">
    <text evidence="2">The sequence shown here is derived from an EMBL/GenBank/DDBJ whole genome shotgun (WGS) entry which is preliminary data.</text>
</comment>
<sequence length="158" mass="18302">MTTNEKLIHEVENTLSGEPRYGDPIYSILDKVTFESTYERVGHAHTIAEILLHMVSWTEEVMDRLNEKPASLPVSGNWPHPGDPDENKWQLWIEDLKLVNVNLIKTIRDFPEDKWDEPIIDERKDAPVTTYKELLYGFIQHQIYHAAQVALLVRAIIG</sequence>
<organism evidence="2 3">
    <name type="scientific">Mucilaginibacter humi</name>
    <dbReference type="NCBI Taxonomy" id="2732510"/>
    <lineage>
        <taxon>Bacteria</taxon>
        <taxon>Pseudomonadati</taxon>
        <taxon>Bacteroidota</taxon>
        <taxon>Sphingobacteriia</taxon>
        <taxon>Sphingobacteriales</taxon>
        <taxon>Sphingobacteriaceae</taxon>
        <taxon>Mucilaginibacter</taxon>
    </lineage>
</organism>
<gene>
    <name evidence="2" type="ORF">HK413_01335</name>
</gene>
<dbReference type="Pfam" id="PF12867">
    <property type="entry name" value="DinB_2"/>
    <property type="match status" value="1"/>
</dbReference>
<evidence type="ECO:0000259" key="1">
    <source>
        <dbReference type="Pfam" id="PF12867"/>
    </source>
</evidence>
<dbReference type="EMBL" id="JABFCR010000004">
    <property type="protein sequence ID" value="NNU33154.1"/>
    <property type="molecule type" value="Genomic_DNA"/>
</dbReference>
<dbReference type="Gene3D" id="1.20.120.450">
    <property type="entry name" value="dinb family like domain"/>
    <property type="match status" value="1"/>
</dbReference>
<feature type="domain" description="DinB-like" evidence="1">
    <location>
        <begin position="39"/>
        <end position="149"/>
    </location>
</feature>
<dbReference type="Proteomes" id="UP000566071">
    <property type="component" value="Unassembled WGS sequence"/>
</dbReference>
<evidence type="ECO:0000313" key="2">
    <source>
        <dbReference type="EMBL" id="NNU33154.1"/>
    </source>
</evidence>
<dbReference type="RefSeq" id="WP_175268857.1">
    <property type="nucleotide sequence ID" value="NZ_JABFCR010000004.1"/>
</dbReference>
<evidence type="ECO:0000313" key="3">
    <source>
        <dbReference type="Proteomes" id="UP000566071"/>
    </source>
</evidence>
<name>A0ABX1W1P2_9SPHI</name>
<keyword evidence="3" id="KW-1185">Reference proteome</keyword>